<dbReference type="PROSITE" id="PS51257">
    <property type="entry name" value="PROKAR_LIPOPROTEIN"/>
    <property type="match status" value="1"/>
</dbReference>
<keyword evidence="1" id="KW-0812">Transmembrane</keyword>
<name>A0A8J3PNE6_9ACTN</name>
<dbReference type="EMBL" id="BONU01000023">
    <property type="protein sequence ID" value="GIG74823.1"/>
    <property type="molecule type" value="Genomic_DNA"/>
</dbReference>
<keyword evidence="1" id="KW-0472">Membrane</keyword>
<dbReference type="InterPro" id="IPR000326">
    <property type="entry name" value="PAP2/HPO"/>
</dbReference>
<dbReference type="InterPro" id="IPR036938">
    <property type="entry name" value="PAP2/HPO_sf"/>
</dbReference>
<keyword evidence="1" id="KW-1133">Transmembrane helix</keyword>
<dbReference type="Pfam" id="PF01569">
    <property type="entry name" value="PAP2"/>
    <property type="match status" value="1"/>
</dbReference>
<dbReference type="SUPFAM" id="SSF48317">
    <property type="entry name" value="Acid phosphatase/Vanadium-dependent haloperoxidase"/>
    <property type="match status" value="1"/>
</dbReference>
<evidence type="ECO:0000256" key="1">
    <source>
        <dbReference type="SAM" id="Phobius"/>
    </source>
</evidence>
<organism evidence="3 4">
    <name type="scientific">Planosporangium flavigriseum</name>
    <dbReference type="NCBI Taxonomy" id="373681"/>
    <lineage>
        <taxon>Bacteria</taxon>
        <taxon>Bacillati</taxon>
        <taxon>Actinomycetota</taxon>
        <taxon>Actinomycetes</taxon>
        <taxon>Micromonosporales</taxon>
        <taxon>Micromonosporaceae</taxon>
        <taxon>Planosporangium</taxon>
    </lineage>
</organism>
<evidence type="ECO:0000313" key="3">
    <source>
        <dbReference type="EMBL" id="GIG74823.1"/>
    </source>
</evidence>
<feature type="transmembrane region" description="Helical" evidence="1">
    <location>
        <begin position="198"/>
        <end position="216"/>
    </location>
</feature>
<feature type="transmembrane region" description="Helical" evidence="1">
    <location>
        <begin position="12"/>
        <end position="37"/>
    </location>
</feature>
<feature type="transmembrane region" description="Helical" evidence="1">
    <location>
        <begin position="142"/>
        <end position="164"/>
    </location>
</feature>
<proteinExistence type="predicted"/>
<feature type="transmembrane region" description="Helical" evidence="1">
    <location>
        <begin position="101"/>
        <end position="122"/>
    </location>
</feature>
<feature type="transmembrane region" description="Helical" evidence="1">
    <location>
        <begin position="75"/>
        <end position="94"/>
    </location>
</feature>
<reference evidence="3" key="1">
    <citation type="submission" date="2021-01" db="EMBL/GenBank/DDBJ databases">
        <title>Whole genome shotgun sequence of Planosporangium flavigriseum NBRC 105377.</title>
        <authorList>
            <person name="Komaki H."/>
            <person name="Tamura T."/>
        </authorList>
    </citation>
    <scope>NUCLEOTIDE SEQUENCE</scope>
    <source>
        <strain evidence="3">NBRC 105377</strain>
    </source>
</reference>
<dbReference type="SMART" id="SM00014">
    <property type="entry name" value="acidPPc"/>
    <property type="match status" value="1"/>
</dbReference>
<accession>A0A8J3PNE6</accession>
<protein>
    <submittedName>
        <fullName evidence="3">Phosphatase PAP2 family protein</fullName>
    </submittedName>
</protein>
<sequence>MAELTEKPAARFTARTLAGLVAVVIAGACFGVLLALVRSRWGPLDLLDRGIAASLNRFVAARPPLAATLRAITDLGSPLFLTIMITIAVIGFLVRRRMPVAIYLATTTLGSTVLGRTLKVLVGRLRPVVAEPVATATGKSFPSGHALSATVCYGVLLLVFLPLLPRRARPFTVAFTVALVTAIGFTRIALGVHYVSDVFAGWFLGAAWLGLTAYAFRRWLRESGRRQR</sequence>
<comment type="caution">
    <text evidence="3">The sequence shown here is derived from an EMBL/GenBank/DDBJ whole genome shotgun (WGS) entry which is preliminary data.</text>
</comment>
<dbReference type="Proteomes" id="UP000653674">
    <property type="component" value="Unassembled WGS sequence"/>
</dbReference>
<gene>
    <name evidence="3" type="ORF">Pfl04_32270</name>
</gene>
<dbReference type="RefSeq" id="WP_168078813.1">
    <property type="nucleotide sequence ID" value="NZ_BAAAQJ010000006.1"/>
</dbReference>
<dbReference type="AlphaFoldDB" id="A0A8J3PNE6"/>
<evidence type="ECO:0000259" key="2">
    <source>
        <dbReference type="SMART" id="SM00014"/>
    </source>
</evidence>
<feature type="domain" description="Phosphatidic acid phosphatase type 2/haloperoxidase" evidence="2">
    <location>
        <begin position="100"/>
        <end position="213"/>
    </location>
</feature>
<dbReference type="PANTHER" id="PTHR14969">
    <property type="entry name" value="SPHINGOSINE-1-PHOSPHATE PHOSPHOHYDROLASE"/>
    <property type="match status" value="1"/>
</dbReference>
<dbReference type="PANTHER" id="PTHR14969:SF13">
    <property type="entry name" value="AT30094P"/>
    <property type="match status" value="1"/>
</dbReference>
<keyword evidence="4" id="KW-1185">Reference proteome</keyword>
<feature type="transmembrane region" description="Helical" evidence="1">
    <location>
        <begin position="171"/>
        <end position="192"/>
    </location>
</feature>
<dbReference type="CDD" id="cd03392">
    <property type="entry name" value="PAP2_like_2"/>
    <property type="match status" value="1"/>
</dbReference>
<evidence type="ECO:0000313" key="4">
    <source>
        <dbReference type="Proteomes" id="UP000653674"/>
    </source>
</evidence>
<dbReference type="Gene3D" id="1.20.144.10">
    <property type="entry name" value="Phosphatidic acid phosphatase type 2/haloperoxidase"/>
    <property type="match status" value="1"/>
</dbReference>